<evidence type="ECO:0000259" key="6">
    <source>
        <dbReference type="PROSITE" id="PS50023"/>
    </source>
</evidence>
<keyword evidence="8" id="KW-1185">Reference proteome</keyword>
<evidence type="ECO:0000256" key="3">
    <source>
        <dbReference type="ARBA" id="ARBA00023038"/>
    </source>
</evidence>
<name>A0A8S3Z057_9EUPU</name>
<dbReference type="Pfam" id="PF00412">
    <property type="entry name" value="LIM"/>
    <property type="match status" value="1"/>
</dbReference>
<reference evidence="7" key="1">
    <citation type="submission" date="2021-04" db="EMBL/GenBank/DDBJ databases">
        <authorList>
            <consortium name="Molecular Ecology Group"/>
        </authorList>
    </citation>
    <scope>NUCLEOTIDE SEQUENCE</scope>
</reference>
<dbReference type="PROSITE" id="PS00478">
    <property type="entry name" value="LIM_DOMAIN_1"/>
    <property type="match status" value="1"/>
</dbReference>
<feature type="region of interest" description="Disordered" evidence="5">
    <location>
        <begin position="105"/>
        <end position="129"/>
    </location>
</feature>
<dbReference type="InterPro" id="IPR001781">
    <property type="entry name" value="Znf_LIM"/>
</dbReference>
<feature type="non-terminal residue" evidence="7">
    <location>
        <position position="129"/>
    </location>
</feature>
<evidence type="ECO:0000256" key="4">
    <source>
        <dbReference type="PROSITE-ProRule" id="PRU00125"/>
    </source>
</evidence>
<keyword evidence="2 4" id="KW-0862">Zinc</keyword>
<dbReference type="SUPFAM" id="SSF57716">
    <property type="entry name" value="Glucocorticoid receptor-like (DNA-binding domain)"/>
    <property type="match status" value="2"/>
</dbReference>
<dbReference type="GO" id="GO:0046872">
    <property type="term" value="F:metal ion binding"/>
    <property type="evidence" value="ECO:0007669"/>
    <property type="project" value="UniProtKB-KW"/>
</dbReference>
<evidence type="ECO:0000256" key="1">
    <source>
        <dbReference type="ARBA" id="ARBA00022723"/>
    </source>
</evidence>
<dbReference type="EMBL" id="CAJHNH020000979">
    <property type="protein sequence ID" value="CAG5120860.1"/>
    <property type="molecule type" value="Genomic_DNA"/>
</dbReference>
<accession>A0A8S3Z057</accession>
<evidence type="ECO:0000256" key="5">
    <source>
        <dbReference type="SAM" id="MobiDB-lite"/>
    </source>
</evidence>
<sequence length="129" mass="14743">SSETEYFDNMDSGKQICEDENKVGRSKSMRAAIQTEKCGACDKTVYAMERLELNKRVYHKACFRCTQCKAVLTPKTFAINNEVIFCTTHYKQLFATKGNYDEGFGRTQHKKRWSSNPNLTKDGDDDSTS</sequence>
<feature type="domain" description="LIM zinc-binding" evidence="6">
    <location>
        <begin position="36"/>
        <end position="96"/>
    </location>
</feature>
<organism evidence="7 8">
    <name type="scientific">Candidula unifasciata</name>
    <dbReference type="NCBI Taxonomy" id="100452"/>
    <lineage>
        <taxon>Eukaryota</taxon>
        <taxon>Metazoa</taxon>
        <taxon>Spiralia</taxon>
        <taxon>Lophotrochozoa</taxon>
        <taxon>Mollusca</taxon>
        <taxon>Gastropoda</taxon>
        <taxon>Heterobranchia</taxon>
        <taxon>Euthyneura</taxon>
        <taxon>Panpulmonata</taxon>
        <taxon>Eupulmonata</taxon>
        <taxon>Stylommatophora</taxon>
        <taxon>Helicina</taxon>
        <taxon>Helicoidea</taxon>
        <taxon>Geomitridae</taxon>
        <taxon>Candidula</taxon>
    </lineage>
</organism>
<evidence type="ECO:0000313" key="8">
    <source>
        <dbReference type="Proteomes" id="UP000678393"/>
    </source>
</evidence>
<keyword evidence="1 4" id="KW-0479">Metal-binding</keyword>
<dbReference type="Gene3D" id="2.10.110.10">
    <property type="entry name" value="Cysteine Rich Protein"/>
    <property type="match status" value="1"/>
</dbReference>
<evidence type="ECO:0000313" key="7">
    <source>
        <dbReference type="EMBL" id="CAG5120860.1"/>
    </source>
</evidence>
<keyword evidence="3 4" id="KW-0440">LIM domain</keyword>
<dbReference type="Proteomes" id="UP000678393">
    <property type="component" value="Unassembled WGS sequence"/>
</dbReference>
<dbReference type="PROSITE" id="PS50023">
    <property type="entry name" value="LIM_DOMAIN_2"/>
    <property type="match status" value="1"/>
</dbReference>
<dbReference type="CDD" id="cd09358">
    <property type="entry name" value="LIM_Mical_like"/>
    <property type="match status" value="1"/>
</dbReference>
<evidence type="ECO:0000256" key="2">
    <source>
        <dbReference type="ARBA" id="ARBA00022833"/>
    </source>
</evidence>
<proteinExistence type="predicted"/>
<comment type="caution">
    <text evidence="7">The sequence shown here is derived from an EMBL/GenBank/DDBJ whole genome shotgun (WGS) entry which is preliminary data.</text>
</comment>
<gene>
    <name evidence="7" type="ORF">CUNI_LOCUS6418</name>
</gene>
<protein>
    <recommendedName>
        <fullName evidence="6">LIM zinc-binding domain-containing protein</fullName>
    </recommendedName>
</protein>
<dbReference type="AlphaFoldDB" id="A0A8S3Z057"/>
<dbReference type="OrthoDB" id="6129702at2759"/>
<dbReference type="PANTHER" id="PTHR24206">
    <property type="entry name" value="OS06G0237300 PROTEIN"/>
    <property type="match status" value="1"/>
</dbReference>
<dbReference type="SMART" id="SM00132">
    <property type="entry name" value="LIM"/>
    <property type="match status" value="1"/>
</dbReference>
<dbReference type="FunFam" id="2.10.110.10:FF:000002">
    <property type="entry name" value="LIM domain and actin-binding 1"/>
    <property type="match status" value="1"/>
</dbReference>